<gene>
    <name evidence="1" type="ORF">O0I10_000931</name>
</gene>
<name>A0AAD7Y4K1_9FUNG</name>
<dbReference type="GeneID" id="83208350"/>
<evidence type="ECO:0000313" key="2">
    <source>
        <dbReference type="Proteomes" id="UP001234581"/>
    </source>
</evidence>
<dbReference type="RefSeq" id="XP_058348594.1">
    <property type="nucleotide sequence ID" value="XM_058481030.1"/>
</dbReference>
<sequence length="108" mass="12309">MPIKYRSIAFKPSTTVAGLINKRTIAKNRLDLDISRIWCIWLSLCADYSAFYLSSGSLGFSWMQLSLDVDMFSMWSIQQATCLLVWGFMDEAIIECQHVFVLMAVIGK</sequence>
<dbReference type="EMBL" id="JARTCD010000002">
    <property type="protein sequence ID" value="KAJ8663682.1"/>
    <property type="molecule type" value="Genomic_DNA"/>
</dbReference>
<dbReference type="Proteomes" id="UP001234581">
    <property type="component" value="Unassembled WGS sequence"/>
</dbReference>
<comment type="caution">
    <text evidence="1">The sequence shown here is derived from an EMBL/GenBank/DDBJ whole genome shotgun (WGS) entry which is preliminary data.</text>
</comment>
<proteinExistence type="predicted"/>
<accession>A0AAD7Y4K1</accession>
<reference evidence="1 2" key="1">
    <citation type="submission" date="2023-03" db="EMBL/GenBank/DDBJ databases">
        <title>Genome sequence of Lichtheimia ornata CBS 291.66.</title>
        <authorList>
            <person name="Mohabir J.T."/>
            <person name="Shea T.P."/>
            <person name="Kurbessoian T."/>
            <person name="Berby B."/>
            <person name="Fontaine J."/>
            <person name="Livny J."/>
            <person name="Gnirke A."/>
            <person name="Stajich J.E."/>
            <person name="Cuomo C.A."/>
        </authorList>
    </citation>
    <scope>NUCLEOTIDE SEQUENCE [LARGE SCALE GENOMIC DNA]</scope>
    <source>
        <strain evidence="1">CBS 291.66</strain>
    </source>
</reference>
<evidence type="ECO:0000313" key="1">
    <source>
        <dbReference type="EMBL" id="KAJ8663682.1"/>
    </source>
</evidence>
<organism evidence="1 2">
    <name type="scientific">Lichtheimia ornata</name>
    <dbReference type="NCBI Taxonomy" id="688661"/>
    <lineage>
        <taxon>Eukaryota</taxon>
        <taxon>Fungi</taxon>
        <taxon>Fungi incertae sedis</taxon>
        <taxon>Mucoromycota</taxon>
        <taxon>Mucoromycotina</taxon>
        <taxon>Mucoromycetes</taxon>
        <taxon>Mucorales</taxon>
        <taxon>Lichtheimiaceae</taxon>
        <taxon>Lichtheimia</taxon>
    </lineage>
</organism>
<keyword evidence="2" id="KW-1185">Reference proteome</keyword>
<dbReference type="AlphaFoldDB" id="A0AAD7Y4K1"/>
<protein>
    <submittedName>
        <fullName evidence="1">Uncharacterized protein</fullName>
    </submittedName>
</protein>